<evidence type="ECO:0000313" key="2">
    <source>
        <dbReference type="Proteomes" id="UP001341840"/>
    </source>
</evidence>
<evidence type="ECO:0000313" key="1">
    <source>
        <dbReference type="EMBL" id="MED6208503.1"/>
    </source>
</evidence>
<name>A0ABU6YI19_9FABA</name>
<gene>
    <name evidence="1" type="ORF">PIB30_045579</name>
</gene>
<proteinExistence type="predicted"/>
<comment type="caution">
    <text evidence="1">The sequence shown here is derived from an EMBL/GenBank/DDBJ whole genome shotgun (WGS) entry which is preliminary data.</text>
</comment>
<dbReference type="EMBL" id="JASCZI010241934">
    <property type="protein sequence ID" value="MED6208503.1"/>
    <property type="molecule type" value="Genomic_DNA"/>
</dbReference>
<protein>
    <submittedName>
        <fullName evidence="1">Uncharacterized protein</fullName>
    </submittedName>
</protein>
<accession>A0ABU6YI19</accession>
<reference evidence="1 2" key="1">
    <citation type="journal article" date="2023" name="Plants (Basel)">
        <title>Bridging the Gap: Combining Genomics and Transcriptomics Approaches to Understand Stylosanthes scabra, an Orphan Legume from the Brazilian Caatinga.</title>
        <authorList>
            <person name="Ferreira-Neto J.R.C."/>
            <person name="da Silva M.D."/>
            <person name="Binneck E."/>
            <person name="de Melo N.F."/>
            <person name="da Silva R.H."/>
            <person name="de Melo A.L.T.M."/>
            <person name="Pandolfi V."/>
            <person name="Bustamante F.O."/>
            <person name="Brasileiro-Vidal A.C."/>
            <person name="Benko-Iseppon A.M."/>
        </authorList>
    </citation>
    <scope>NUCLEOTIDE SEQUENCE [LARGE SCALE GENOMIC DNA]</scope>
    <source>
        <tissue evidence="1">Leaves</tissue>
    </source>
</reference>
<organism evidence="1 2">
    <name type="scientific">Stylosanthes scabra</name>
    <dbReference type="NCBI Taxonomy" id="79078"/>
    <lineage>
        <taxon>Eukaryota</taxon>
        <taxon>Viridiplantae</taxon>
        <taxon>Streptophyta</taxon>
        <taxon>Embryophyta</taxon>
        <taxon>Tracheophyta</taxon>
        <taxon>Spermatophyta</taxon>
        <taxon>Magnoliopsida</taxon>
        <taxon>eudicotyledons</taxon>
        <taxon>Gunneridae</taxon>
        <taxon>Pentapetalae</taxon>
        <taxon>rosids</taxon>
        <taxon>fabids</taxon>
        <taxon>Fabales</taxon>
        <taxon>Fabaceae</taxon>
        <taxon>Papilionoideae</taxon>
        <taxon>50 kb inversion clade</taxon>
        <taxon>dalbergioids sensu lato</taxon>
        <taxon>Dalbergieae</taxon>
        <taxon>Pterocarpus clade</taxon>
        <taxon>Stylosanthes</taxon>
    </lineage>
</organism>
<dbReference type="Proteomes" id="UP001341840">
    <property type="component" value="Unassembled WGS sequence"/>
</dbReference>
<sequence>MSEAHSTHNRSSAYLDALSQAIHKKLQRALANSSQRRNLLQELFADVALEVDDRAKEVIVNKEEDAIAPAEDVLDGPLCFYDVLADYFVRVPGSGKPVLELIVQLWSQSFASHIFALLFHKWLFEAQLDNPEVLLRYSSALVQGATNVFWIDIQTNTRRFQSLFLYLLEDVTLDHNRLNKIPVQAQRDMYLLLSRFMLFYNSANKVDNFLKHCPNFPTAFLIGGPADIFVTELTDQLQKLKVEPVLLHYLSEIKVLQGMELRMTTSTRLKTCLYSFTSPGGPMYPTRAVRHAAWEALDLLFPVSIYLFIFGLQATSCSGKIIINCRNLVLSNTFVMLQVGRYPRHLISLFFRLLYPWYWPSSCWNFVMNCLQAVYYSLIGFLFSTWDKFTKPKSH</sequence>
<keyword evidence="2" id="KW-1185">Reference proteome</keyword>
<dbReference type="PANTHER" id="PTHR48146">
    <property type="entry name" value="K-STIMULATED PYROPHOSPHATE-ENERGIZED SODIUM PUMP PROTEIN"/>
    <property type="match status" value="1"/>
</dbReference>
<dbReference type="PANTHER" id="PTHR48146:SF2">
    <property type="entry name" value="K-STIMULATED PYROPHOSPHATE-ENERGIZED SODIUM PUMP PROTEIN"/>
    <property type="match status" value="1"/>
</dbReference>